<feature type="compositionally biased region" description="Basic and acidic residues" evidence="1">
    <location>
        <begin position="226"/>
        <end position="255"/>
    </location>
</feature>
<feature type="compositionally biased region" description="Polar residues" evidence="1">
    <location>
        <begin position="126"/>
        <end position="141"/>
    </location>
</feature>
<feature type="region of interest" description="Disordered" evidence="1">
    <location>
        <begin position="42"/>
        <end position="111"/>
    </location>
</feature>
<sequence>MEVLSVLNKFNNDIKIEEESELSISYSSDGSKDIFIGEEEECEETRINTSLHESKQDKSSDSINLSKDDSPEKLNSNNKNGSENESKNVENKEEDDIIKSEVKSAKTVNSPIDSLVIEFSDEKQNILNQNEQGSTMKNTSDPLDHINLIKTPDKIHNYDNDSYENHENPEPETIIDGENEKDSQKKTKGRKVRKIVKKCKSPRRSPKQSISKKPLNSPTSPTESPTKNKESPTKQKDSHNRHKDSSKPHNDHSKQTESQTKKSSNSSPTTTKRSSSPKSSSPQTQPPKSLNKNSPTSTYSSSKRRESPKLSPENIDQKIQLTPSPSKRSSLKTPEIDAISKTLHYNKNSKPSSSKHKESPTKKIIFDYDSDSASFSDSDKMTPKEKVRSFTKTANQRKTNHRETNRDKSPKHKQSKEYAKTAKIIKDPRIFETINNNHIDEGEDIVFPEMKEIQLHHSRTWRKIDEEYSISNIVNDIRSNKY</sequence>
<organism evidence="2 3">
    <name type="scientific">Tritrichomonas foetus</name>
    <dbReference type="NCBI Taxonomy" id="1144522"/>
    <lineage>
        <taxon>Eukaryota</taxon>
        <taxon>Metamonada</taxon>
        <taxon>Parabasalia</taxon>
        <taxon>Tritrichomonadida</taxon>
        <taxon>Tritrichomonadidae</taxon>
        <taxon>Tritrichomonas</taxon>
    </lineage>
</organism>
<dbReference type="VEuPathDB" id="TrichDB:TRFO_11671"/>
<dbReference type="Proteomes" id="UP000179807">
    <property type="component" value="Unassembled WGS sequence"/>
</dbReference>
<dbReference type="AlphaFoldDB" id="A0A1J4J2J1"/>
<evidence type="ECO:0000313" key="2">
    <source>
        <dbReference type="EMBL" id="OHS93664.1"/>
    </source>
</evidence>
<name>A0A1J4J2J1_9EUKA</name>
<feature type="compositionally biased region" description="Basic and acidic residues" evidence="1">
    <location>
        <begin position="377"/>
        <end position="388"/>
    </location>
</feature>
<dbReference type="RefSeq" id="XP_068346801.1">
    <property type="nucleotide sequence ID" value="XM_068496169.1"/>
</dbReference>
<feature type="compositionally biased region" description="Low complexity" evidence="1">
    <location>
        <begin position="256"/>
        <end position="289"/>
    </location>
</feature>
<comment type="caution">
    <text evidence="2">The sequence shown here is derived from an EMBL/GenBank/DDBJ whole genome shotgun (WGS) entry which is preliminary data.</text>
</comment>
<dbReference type="EMBL" id="MLAK01001382">
    <property type="protein sequence ID" value="OHS93664.1"/>
    <property type="molecule type" value="Genomic_DNA"/>
</dbReference>
<proteinExistence type="predicted"/>
<evidence type="ECO:0000256" key="1">
    <source>
        <dbReference type="SAM" id="MobiDB-lite"/>
    </source>
</evidence>
<reference evidence="2" key="1">
    <citation type="submission" date="2016-10" db="EMBL/GenBank/DDBJ databases">
        <authorList>
            <person name="Benchimol M."/>
            <person name="Almeida L.G."/>
            <person name="Vasconcelos A.T."/>
            <person name="Perreira-Neves A."/>
            <person name="Rosa I.A."/>
            <person name="Tasca T."/>
            <person name="Bogo M.R."/>
            <person name="de Souza W."/>
        </authorList>
    </citation>
    <scope>NUCLEOTIDE SEQUENCE [LARGE SCALE GENOMIC DNA]</scope>
    <source>
        <strain evidence="2">K</strain>
    </source>
</reference>
<feature type="compositionally biased region" description="Basic and acidic residues" evidence="1">
    <location>
        <begin position="82"/>
        <end position="104"/>
    </location>
</feature>
<feature type="compositionally biased region" description="Polar residues" evidence="1">
    <location>
        <begin position="290"/>
        <end position="301"/>
    </location>
</feature>
<feature type="compositionally biased region" description="Basic and acidic residues" evidence="1">
    <location>
        <begin position="151"/>
        <end position="169"/>
    </location>
</feature>
<feature type="region of interest" description="Disordered" evidence="1">
    <location>
        <begin position="126"/>
        <end position="420"/>
    </location>
</feature>
<keyword evidence="3" id="KW-1185">Reference proteome</keyword>
<evidence type="ECO:0000313" key="3">
    <source>
        <dbReference type="Proteomes" id="UP000179807"/>
    </source>
</evidence>
<gene>
    <name evidence="2" type="ORF">TRFO_11671</name>
</gene>
<feature type="compositionally biased region" description="Polar residues" evidence="1">
    <location>
        <begin position="207"/>
        <end position="225"/>
    </location>
</feature>
<feature type="compositionally biased region" description="Basic and acidic residues" evidence="1">
    <location>
        <begin position="52"/>
        <end position="72"/>
    </location>
</feature>
<dbReference type="GeneID" id="94830873"/>
<feature type="compositionally biased region" description="Basic residues" evidence="1">
    <location>
        <begin position="186"/>
        <end position="206"/>
    </location>
</feature>
<feature type="compositionally biased region" description="Basic and acidic residues" evidence="1">
    <location>
        <begin position="355"/>
        <end position="366"/>
    </location>
</feature>
<protein>
    <submittedName>
        <fullName evidence="2">Uncharacterized protein</fullName>
    </submittedName>
</protein>
<accession>A0A1J4J2J1</accession>
<feature type="compositionally biased region" description="Polar residues" evidence="1">
    <location>
        <begin position="317"/>
        <end position="332"/>
    </location>
</feature>